<gene>
    <name evidence="9" type="ORF">PSSU_1278</name>
</gene>
<proteinExistence type="predicted"/>
<keyword evidence="3 7" id="KW-0812">Transmembrane</keyword>
<sequence>MKEDNTTKISDPKSSQDSQSSQSSQSTNSTALAEPQAKPQGKRQDASQDTSQSNPNHNNPQKDPDSQSRAPQSQASQESQVSQASQASQPQTKAQGSQGAQDFVPPQLNVSKVTGRLIGSIVATAGICFMGILTETMMNVLFPHLMQEFGIDAATVQWVTSACILTIAAVIPLSAFLKKRFSFRQVFAAAIAVGIVGGLIAMWSPSFTVLLVARILQGLSTGICMPLMFNVVLEQSPRAKLGVLMGVCNLVVGLAPALGPTFGGLMITIMPWRHIFLIIIVFIALFGVLGFLCLRQSSPVDRHATLSIAQTVCVAGGFALLIFGLQKTGSWIEQAVVGAPLGSLPAVCLVSVLGGIALIAVFVRLSLGSGNPLLNLRVLRHPALRCAVAAAVFVQFIQLSLSYVVPNFSQMGLGATSLQAGLTVLPGALIGAMLTALSGRVLDRRGPLLPIGCGLTVLLCGLVFQAVATPALTIGGLMLGYALCEIGFSNTYSNTFTVALRTVPLAENPDGNAAFNTMQQFGCAFGTTVSATIVSVFQAVEQNKGASFAAATTTGAHWAYIAAVIAGLIAACLIAKELKHDRREYQPVAL</sequence>
<feature type="transmembrane region" description="Helical" evidence="7">
    <location>
        <begin position="275"/>
        <end position="294"/>
    </location>
</feature>
<evidence type="ECO:0000256" key="7">
    <source>
        <dbReference type="SAM" id="Phobius"/>
    </source>
</evidence>
<feature type="region of interest" description="Disordered" evidence="6">
    <location>
        <begin position="1"/>
        <end position="104"/>
    </location>
</feature>
<dbReference type="PANTHER" id="PTHR42718:SF9">
    <property type="entry name" value="MAJOR FACILITATOR SUPERFAMILY MULTIDRUG TRANSPORTER MFSC"/>
    <property type="match status" value="1"/>
</dbReference>
<dbReference type="SUPFAM" id="SSF103473">
    <property type="entry name" value="MFS general substrate transporter"/>
    <property type="match status" value="1"/>
</dbReference>
<evidence type="ECO:0000313" key="10">
    <source>
        <dbReference type="Proteomes" id="UP000216454"/>
    </source>
</evidence>
<accession>A0A261ERH7</accession>
<keyword evidence="2" id="KW-0813">Transport</keyword>
<dbReference type="GO" id="GO:0005886">
    <property type="term" value="C:plasma membrane"/>
    <property type="evidence" value="ECO:0007669"/>
    <property type="project" value="UniProtKB-SubCell"/>
</dbReference>
<feature type="transmembrane region" description="Helical" evidence="7">
    <location>
        <begin position="344"/>
        <end position="365"/>
    </location>
</feature>
<feature type="transmembrane region" description="Helical" evidence="7">
    <location>
        <begin position="186"/>
        <end position="203"/>
    </location>
</feature>
<protein>
    <submittedName>
        <fullName evidence="9">Efflux-type transporter</fullName>
    </submittedName>
</protein>
<comment type="caution">
    <text evidence="9">The sequence shown here is derived from an EMBL/GenBank/DDBJ whole genome shotgun (WGS) entry which is preliminary data.</text>
</comment>
<dbReference type="Gene3D" id="1.20.1720.10">
    <property type="entry name" value="Multidrug resistance protein D"/>
    <property type="match status" value="1"/>
</dbReference>
<feature type="domain" description="Major facilitator superfamily (MFS) profile" evidence="8">
    <location>
        <begin position="120"/>
        <end position="579"/>
    </location>
</feature>
<evidence type="ECO:0000256" key="2">
    <source>
        <dbReference type="ARBA" id="ARBA00022448"/>
    </source>
</evidence>
<feature type="transmembrane region" description="Helical" evidence="7">
    <location>
        <begin position="117"/>
        <end position="138"/>
    </location>
</feature>
<keyword evidence="10" id="KW-1185">Reference proteome</keyword>
<evidence type="ECO:0000256" key="3">
    <source>
        <dbReference type="ARBA" id="ARBA00022692"/>
    </source>
</evidence>
<keyword evidence="4 7" id="KW-1133">Transmembrane helix</keyword>
<organism evidence="9 10">
    <name type="scientific">Pseudoscardovia suis</name>
    <dbReference type="NCBI Taxonomy" id="987063"/>
    <lineage>
        <taxon>Bacteria</taxon>
        <taxon>Bacillati</taxon>
        <taxon>Actinomycetota</taxon>
        <taxon>Actinomycetes</taxon>
        <taxon>Bifidobacteriales</taxon>
        <taxon>Bifidobacteriaceae</taxon>
        <taxon>Pseudoscardovia</taxon>
    </lineage>
</organism>
<dbReference type="PANTHER" id="PTHR42718">
    <property type="entry name" value="MAJOR FACILITATOR SUPERFAMILY MULTIDRUG TRANSPORTER MFSC"/>
    <property type="match status" value="1"/>
</dbReference>
<dbReference type="Pfam" id="PF07690">
    <property type="entry name" value="MFS_1"/>
    <property type="match status" value="1"/>
</dbReference>
<reference evidence="9 10" key="1">
    <citation type="journal article" date="2017" name="BMC Genomics">
        <title>Comparative genomic and phylogenomic analyses of the Bifidobacteriaceae family.</title>
        <authorList>
            <person name="Lugli G.A."/>
            <person name="Milani C."/>
            <person name="Turroni F."/>
            <person name="Duranti S."/>
            <person name="Mancabelli L."/>
            <person name="Mangifesta M."/>
            <person name="Ferrario C."/>
            <person name="Modesto M."/>
            <person name="Mattarelli P."/>
            <person name="Jiri K."/>
            <person name="van Sinderen D."/>
            <person name="Ventura M."/>
        </authorList>
    </citation>
    <scope>NUCLEOTIDE SEQUENCE [LARGE SCALE GENOMIC DNA]</scope>
    <source>
        <strain evidence="9 10">DSM 24744</strain>
    </source>
</reference>
<dbReference type="Proteomes" id="UP000216454">
    <property type="component" value="Unassembled WGS sequence"/>
</dbReference>
<evidence type="ECO:0000256" key="5">
    <source>
        <dbReference type="ARBA" id="ARBA00023136"/>
    </source>
</evidence>
<comment type="subcellular location">
    <subcellularLocation>
        <location evidence="1">Cell membrane</location>
        <topology evidence="1">Multi-pass membrane protein</topology>
    </subcellularLocation>
</comment>
<feature type="transmembrane region" description="Helical" evidence="7">
    <location>
        <begin position="306"/>
        <end position="324"/>
    </location>
</feature>
<feature type="transmembrane region" description="Helical" evidence="7">
    <location>
        <begin position="386"/>
        <end position="405"/>
    </location>
</feature>
<feature type="compositionally biased region" description="Polar residues" evidence="6">
    <location>
        <begin position="47"/>
        <end position="59"/>
    </location>
</feature>
<evidence type="ECO:0000259" key="8">
    <source>
        <dbReference type="PROSITE" id="PS50850"/>
    </source>
</evidence>
<feature type="compositionally biased region" description="Low complexity" evidence="6">
    <location>
        <begin position="15"/>
        <end position="26"/>
    </location>
</feature>
<evidence type="ECO:0000256" key="1">
    <source>
        <dbReference type="ARBA" id="ARBA00004651"/>
    </source>
</evidence>
<dbReference type="Gene3D" id="1.20.1250.20">
    <property type="entry name" value="MFS general substrate transporter like domains"/>
    <property type="match status" value="1"/>
</dbReference>
<evidence type="ECO:0000313" key="9">
    <source>
        <dbReference type="EMBL" id="OZG49454.1"/>
    </source>
</evidence>
<feature type="transmembrane region" description="Helical" evidence="7">
    <location>
        <begin position="241"/>
        <end position="269"/>
    </location>
</feature>
<dbReference type="InterPro" id="IPR011701">
    <property type="entry name" value="MFS"/>
</dbReference>
<keyword evidence="5 7" id="KW-0472">Membrane</keyword>
<name>A0A261ERH7_9BIFI</name>
<feature type="transmembrane region" description="Helical" evidence="7">
    <location>
        <begin position="417"/>
        <end position="436"/>
    </location>
</feature>
<feature type="transmembrane region" description="Helical" evidence="7">
    <location>
        <begin position="557"/>
        <end position="575"/>
    </location>
</feature>
<dbReference type="GO" id="GO:0022857">
    <property type="term" value="F:transmembrane transporter activity"/>
    <property type="evidence" value="ECO:0007669"/>
    <property type="project" value="InterPro"/>
</dbReference>
<feature type="transmembrane region" description="Helical" evidence="7">
    <location>
        <begin position="158"/>
        <end position="177"/>
    </location>
</feature>
<dbReference type="EMBL" id="MWWQ01000014">
    <property type="protein sequence ID" value="OZG49454.1"/>
    <property type="molecule type" value="Genomic_DNA"/>
</dbReference>
<feature type="transmembrane region" description="Helical" evidence="7">
    <location>
        <begin position="209"/>
        <end position="229"/>
    </location>
</feature>
<evidence type="ECO:0000256" key="6">
    <source>
        <dbReference type="SAM" id="MobiDB-lite"/>
    </source>
</evidence>
<feature type="transmembrane region" description="Helical" evidence="7">
    <location>
        <begin position="448"/>
        <end position="468"/>
    </location>
</feature>
<dbReference type="PROSITE" id="PS50850">
    <property type="entry name" value="MFS"/>
    <property type="match status" value="1"/>
</dbReference>
<feature type="compositionally biased region" description="Low complexity" evidence="6">
    <location>
        <begin position="67"/>
        <end position="95"/>
    </location>
</feature>
<dbReference type="OrthoDB" id="9812221at2"/>
<evidence type="ECO:0000256" key="4">
    <source>
        <dbReference type="ARBA" id="ARBA00022989"/>
    </source>
</evidence>
<dbReference type="InterPro" id="IPR020846">
    <property type="entry name" value="MFS_dom"/>
</dbReference>
<dbReference type="InterPro" id="IPR036259">
    <property type="entry name" value="MFS_trans_sf"/>
</dbReference>
<dbReference type="AlphaFoldDB" id="A0A261ERH7"/>
<dbReference type="RefSeq" id="WP_094691607.1">
    <property type="nucleotide sequence ID" value="NZ_MWWQ01000014.1"/>
</dbReference>